<evidence type="ECO:0000256" key="6">
    <source>
        <dbReference type="ARBA" id="ARBA00023136"/>
    </source>
</evidence>
<evidence type="ECO:0000256" key="7">
    <source>
        <dbReference type="ARBA" id="ARBA00023237"/>
    </source>
</evidence>
<keyword evidence="10" id="KW-1185">Reference proteome</keyword>
<comment type="subcellular location">
    <subcellularLocation>
        <location evidence="1">Cell outer membrane</location>
    </subcellularLocation>
</comment>
<dbReference type="EMBL" id="MBUA01000029">
    <property type="protein sequence ID" value="MBC6492700.1"/>
    <property type="molecule type" value="Genomic_DNA"/>
</dbReference>
<evidence type="ECO:0000256" key="5">
    <source>
        <dbReference type="ARBA" id="ARBA00022692"/>
    </source>
</evidence>
<comment type="similarity">
    <text evidence="2">Belongs to the outer membrane factor (OMF) (TC 1.B.17) family.</text>
</comment>
<accession>A0ABR7MD55</accession>
<keyword evidence="5" id="KW-0812">Transmembrane</keyword>
<gene>
    <name evidence="9" type="ORF">BC349_16710</name>
</gene>
<evidence type="ECO:0000313" key="10">
    <source>
        <dbReference type="Proteomes" id="UP000765802"/>
    </source>
</evidence>
<reference evidence="9 10" key="1">
    <citation type="submission" date="2016-07" db="EMBL/GenBank/DDBJ databases">
        <title>Genome analysis of Flavihumibacter stibioxidans YS-17.</title>
        <authorList>
            <person name="Shi K."/>
            <person name="Han Y."/>
            <person name="Wang G."/>
        </authorList>
    </citation>
    <scope>NUCLEOTIDE SEQUENCE [LARGE SCALE GENOMIC DNA]</scope>
    <source>
        <strain evidence="9 10">YS-17</strain>
    </source>
</reference>
<evidence type="ECO:0000256" key="2">
    <source>
        <dbReference type="ARBA" id="ARBA00007613"/>
    </source>
</evidence>
<protein>
    <submittedName>
        <fullName evidence="9">Transporter</fullName>
    </submittedName>
</protein>
<dbReference type="Proteomes" id="UP000765802">
    <property type="component" value="Unassembled WGS sequence"/>
</dbReference>
<evidence type="ECO:0000256" key="1">
    <source>
        <dbReference type="ARBA" id="ARBA00004442"/>
    </source>
</evidence>
<keyword evidence="3" id="KW-0813">Transport</keyword>
<sequence>MAQDSQPEGATAVTTVTTVNPDSLSLSAVIRLALEHNQTLRKATLSEEAGIQKTREIKAQALPQVNLNGNYSNNFIKPVIVLPGELTGQPGTISTIEMGTTHNIGITGEVKQELFNQSVFTGLQAARKSEEYYRLQTRLTEDQVIQSVASAFYQLQVNRVKREIVDSNMISTRKILTTTETQFKAGLARRIDVDRLRVNLANLESMANLLNNAIYQSENQLRYFMGMQMDDPLQFSTPSLANIQEEMNTVLQQESNEIMQLNDFKLLKKQEELLHLQKKAYKAEYYPKLSLFGNYSYNGISNKFDLLKTSGTSTWYDVAAVGLRLSVPIFDGNARQARIAQSNIQIKQLQEDLSQKKSQLTLNQRNAKMQIANSISTIRQQEKNIILARDIYETTQSNYKLGLSPLTDLLNAETSLTQARNNHAEALLQFKLAQVEMLKSNGNLQSLTQQ</sequence>
<dbReference type="SUPFAM" id="SSF56954">
    <property type="entry name" value="Outer membrane efflux proteins (OEP)"/>
    <property type="match status" value="1"/>
</dbReference>
<proteinExistence type="inferred from homology"/>
<feature type="coiled-coil region" evidence="8">
    <location>
        <begin position="193"/>
        <end position="220"/>
    </location>
</feature>
<comment type="caution">
    <text evidence="9">The sequence shown here is derived from an EMBL/GenBank/DDBJ whole genome shotgun (WGS) entry which is preliminary data.</text>
</comment>
<dbReference type="PANTHER" id="PTHR30026:SF20">
    <property type="entry name" value="OUTER MEMBRANE PROTEIN TOLC"/>
    <property type="match status" value="1"/>
</dbReference>
<name>A0ABR7MD55_9BACT</name>
<keyword evidence="7" id="KW-0998">Cell outer membrane</keyword>
<evidence type="ECO:0000256" key="3">
    <source>
        <dbReference type="ARBA" id="ARBA00022448"/>
    </source>
</evidence>
<keyword evidence="4" id="KW-1134">Transmembrane beta strand</keyword>
<organism evidence="9 10">
    <name type="scientific">Flavihumibacter stibioxidans</name>
    <dbReference type="NCBI Taxonomy" id="1834163"/>
    <lineage>
        <taxon>Bacteria</taxon>
        <taxon>Pseudomonadati</taxon>
        <taxon>Bacteroidota</taxon>
        <taxon>Chitinophagia</taxon>
        <taxon>Chitinophagales</taxon>
        <taxon>Chitinophagaceae</taxon>
        <taxon>Flavihumibacter</taxon>
    </lineage>
</organism>
<dbReference type="Pfam" id="PF02321">
    <property type="entry name" value="OEP"/>
    <property type="match status" value="2"/>
</dbReference>
<keyword evidence="6" id="KW-0472">Membrane</keyword>
<dbReference type="Gene3D" id="1.20.1600.10">
    <property type="entry name" value="Outer membrane efflux proteins (OEP)"/>
    <property type="match status" value="1"/>
</dbReference>
<evidence type="ECO:0000313" key="9">
    <source>
        <dbReference type="EMBL" id="MBC6492700.1"/>
    </source>
</evidence>
<dbReference type="PANTHER" id="PTHR30026">
    <property type="entry name" value="OUTER MEMBRANE PROTEIN TOLC"/>
    <property type="match status" value="1"/>
</dbReference>
<evidence type="ECO:0000256" key="4">
    <source>
        <dbReference type="ARBA" id="ARBA00022452"/>
    </source>
</evidence>
<feature type="coiled-coil region" evidence="8">
    <location>
        <begin position="339"/>
        <end position="366"/>
    </location>
</feature>
<dbReference type="InterPro" id="IPR003423">
    <property type="entry name" value="OMP_efflux"/>
</dbReference>
<dbReference type="InterPro" id="IPR051906">
    <property type="entry name" value="TolC-like"/>
</dbReference>
<evidence type="ECO:0000256" key="8">
    <source>
        <dbReference type="SAM" id="Coils"/>
    </source>
</evidence>
<keyword evidence="8" id="KW-0175">Coiled coil</keyword>